<dbReference type="PANTHER" id="PTHR30035:SF3">
    <property type="entry name" value="INTERMEMBRANE PHOSPHOLIPID TRANSPORT SYSTEM LIPOPROTEIN MLAA"/>
    <property type="match status" value="1"/>
</dbReference>
<feature type="chain" id="PRO_5011537019" evidence="3">
    <location>
        <begin position="24"/>
        <end position="260"/>
    </location>
</feature>
<keyword evidence="4" id="KW-0449">Lipoprotein</keyword>
<evidence type="ECO:0000256" key="3">
    <source>
        <dbReference type="SAM" id="SignalP"/>
    </source>
</evidence>
<dbReference type="AlphaFoldDB" id="A0A1H8L7R5"/>
<evidence type="ECO:0000313" key="4">
    <source>
        <dbReference type="EMBL" id="SEO01214.1"/>
    </source>
</evidence>
<dbReference type="PROSITE" id="PS51257">
    <property type="entry name" value="PROKAR_LIPOPROTEIN"/>
    <property type="match status" value="1"/>
</dbReference>
<dbReference type="PRINTS" id="PR01805">
    <property type="entry name" value="VACJLIPOPROT"/>
</dbReference>
<keyword evidence="2 3" id="KW-0732">Signal</keyword>
<keyword evidence="5" id="KW-1185">Reference proteome</keyword>
<protein>
    <submittedName>
        <fullName evidence="4">Phospholipid-binding lipoprotein MlaA</fullName>
    </submittedName>
</protein>
<accession>A0A1H8L7R5</accession>
<dbReference type="GO" id="GO:0120010">
    <property type="term" value="P:intermembrane phospholipid transfer"/>
    <property type="evidence" value="ECO:0007669"/>
    <property type="project" value="TreeGrafter"/>
</dbReference>
<name>A0A1H8L7R5_9PROT</name>
<dbReference type="STRING" id="42354.SAMN05216333_10389"/>
<sequence length="260" mass="28391">MINIIRTVAIAVLVSGFFLTGCASTKTTASANVNNQNSVHDPLESMNRAVFNFNEMVYDKVFDPVARGYKRVTPDPIELVVGNFFSNLNEVVVITNSVLQLNYESALASSARLLVNTTFGIFGMIDIASDISAVSDINLNKRNEDFGQTLGRYGVGSGPYIVLPLLGPSSVRDTVGIAVDSFFMDPVTQGVTGVFMNGVPYLNTTALRLPVAAARTVNARAQFLEQDKTLEEAALDKYEFVRDAYLQRRTSLVNNKAEEK</sequence>
<dbReference type="RefSeq" id="WP_090315524.1">
    <property type="nucleotide sequence ID" value="NZ_FNOE01000002.1"/>
</dbReference>
<dbReference type="PANTHER" id="PTHR30035">
    <property type="entry name" value="LIPOPROTEIN VACJ-RELATED"/>
    <property type="match status" value="1"/>
</dbReference>
<dbReference type="Pfam" id="PF04333">
    <property type="entry name" value="MlaA"/>
    <property type="match status" value="1"/>
</dbReference>
<evidence type="ECO:0000256" key="1">
    <source>
        <dbReference type="ARBA" id="ARBA00010634"/>
    </source>
</evidence>
<dbReference type="Proteomes" id="UP000198814">
    <property type="component" value="Unassembled WGS sequence"/>
</dbReference>
<dbReference type="EMBL" id="FODO01000003">
    <property type="protein sequence ID" value="SEO01214.1"/>
    <property type="molecule type" value="Genomic_DNA"/>
</dbReference>
<dbReference type="GO" id="GO:0016020">
    <property type="term" value="C:membrane"/>
    <property type="evidence" value="ECO:0007669"/>
    <property type="project" value="InterPro"/>
</dbReference>
<dbReference type="InterPro" id="IPR007428">
    <property type="entry name" value="MlaA"/>
</dbReference>
<proteinExistence type="inferred from homology"/>
<dbReference type="OrthoDB" id="9785326at2"/>
<organism evidence="4 5">
    <name type="scientific">Nitrosomonas oligotropha</name>
    <dbReference type="NCBI Taxonomy" id="42354"/>
    <lineage>
        <taxon>Bacteria</taxon>
        <taxon>Pseudomonadati</taxon>
        <taxon>Pseudomonadota</taxon>
        <taxon>Betaproteobacteria</taxon>
        <taxon>Nitrosomonadales</taxon>
        <taxon>Nitrosomonadaceae</taxon>
        <taxon>Nitrosomonas</taxon>
    </lineage>
</organism>
<gene>
    <name evidence="4" type="ORF">SAMN05216333_10389</name>
</gene>
<feature type="signal peptide" evidence="3">
    <location>
        <begin position="1"/>
        <end position="23"/>
    </location>
</feature>
<reference evidence="5" key="1">
    <citation type="submission" date="2016-10" db="EMBL/GenBank/DDBJ databases">
        <authorList>
            <person name="Varghese N."/>
            <person name="Submissions S."/>
        </authorList>
    </citation>
    <scope>NUCLEOTIDE SEQUENCE [LARGE SCALE GENOMIC DNA]</scope>
    <source>
        <strain evidence="5">Nm76</strain>
    </source>
</reference>
<comment type="similarity">
    <text evidence="1">Belongs to the MlaA family.</text>
</comment>
<evidence type="ECO:0000313" key="5">
    <source>
        <dbReference type="Proteomes" id="UP000198814"/>
    </source>
</evidence>
<evidence type="ECO:0000256" key="2">
    <source>
        <dbReference type="ARBA" id="ARBA00022729"/>
    </source>
</evidence>